<sequence length="231" mass="25505">MRSGKTVQLVIFDCDGVLIDSEVISARMLVAELANRDVHITMDYVAHHFLGRSYPVVLQQIRKEFGIDLPPEFEIRYRASLLSAFEKDLKPISGVRSVIERLKPDYCLATSSSPPRLAKSLEITGLKDLFTDRTTTASEVMHGKPAPDLFLLAAQKRGIDPADCLVIEDSENGVRAGLAAGMQVWRFIGGSHLKNLVNTEGASGGATKVFASFEEFYRLRPDLRVGSEPLK</sequence>
<dbReference type="NCBIfam" id="TIGR01509">
    <property type="entry name" value="HAD-SF-IA-v3"/>
    <property type="match status" value="1"/>
</dbReference>
<accession>A0A2S3UL09</accession>
<dbReference type="SFLD" id="SFLDS00003">
    <property type="entry name" value="Haloacid_Dehalogenase"/>
    <property type="match status" value="1"/>
</dbReference>
<dbReference type="InterPro" id="IPR023214">
    <property type="entry name" value="HAD_sf"/>
</dbReference>
<protein>
    <submittedName>
        <fullName evidence="1">HAD superfamily hydrolase (TIGR01509 family)</fullName>
    </submittedName>
</protein>
<dbReference type="PANTHER" id="PTHR18901">
    <property type="entry name" value="2-DEOXYGLUCOSE-6-PHOSPHATE PHOSPHATASE 2"/>
    <property type="match status" value="1"/>
</dbReference>
<dbReference type="SFLD" id="SFLDG01129">
    <property type="entry name" value="C1.5:_HAD__Beta-PGM__Phosphata"/>
    <property type="match status" value="1"/>
</dbReference>
<keyword evidence="2" id="KW-1185">Reference proteome</keyword>
<dbReference type="Gene3D" id="3.40.50.1000">
    <property type="entry name" value="HAD superfamily/HAD-like"/>
    <property type="match status" value="1"/>
</dbReference>
<reference evidence="1 2" key="1">
    <citation type="submission" date="2018-01" db="EMBL/GenBank/DDBJ databases">
        <title>Genomic Encyclopedia of Archaeal and Bacterial Type Strains, Phase II (KMG-II): from individual species to whole genera.</title>
        <authorList>
            <person name="Goeker M."/>
        </authorList>
    </citation>
    <scope>NUCLEOTIDE SEQUENCE [LARGE SCALE GENOMIC DNA]</scope>
    <source>
        <strain evidence="1 2">DSM 17023</strain>
    </source>
</reference>
<dbReference type="CDD" id="cd07526">
    <property type="entry name" value="HAD_BPGM_like"/>
    <property type="match status" value="1"/>
</dbReference>
<dbReference type="RefSeq" id="WP_103225004.1">
    <property type="nucleotide sequence ID" value="NZ_PPCN01000014.1"/>
</dbReference>
<name>A0A2S3UL09_9HYPH</name>
<dbReference type="EMBL" id="PPCN01000014">
    <property type="protein sequence ID" value="POF28394.1"/>
    <property type="molecule type" value="Genomic_DNA"/>
</dbReference>
<dbReference type="InterPro" id="IPR006439">
    <property type="entry name" value="HAD-SF_hydro_IA"/>
</dbReference>
<dbReference type="AlphaFoldDB" id="A0A2S3UL09"/>
<dbReference type="Gene3D" id="1.10.150.240">
    <property type="entry name" value="Putative phosphatase, domain 2"/>
    <property type="match status" value="1"/>
</dbReference>
<dbReference type="Pfam" id="PF00702">
    <property type="entry name" value="Hydrolase"/>
    <property type="match status" value="1"/>
</dbReference>
<dbReference type="Proteomes" id="UP000236959">
    <property type="component" value="Unassembled WGS sequence"/>
</dbReference>
<dbReference type="GO" id="GO:0016787">
    <property type="term" value="F:hydrolase activity"/>
    <property type="evidence" value="ECO:0007669"/>
    <property type="project" value="UniProtKB-KW"/>
</dbReference>
<gene>
    <name evidence="1" type="ORF">CLV41_11465</name>
</gene>
<keyword evidence="1" id="KW-0378">Hydrolase</keyword>
<dbReference type="SUPFAM" id="SSF56784">
    <property type="entry name" value="HAD-like"/>
    <property type="match status" value="1"/>
</dbReference>
<organism evidence="1 2">
    <name type="scientific">Roseibium marinum</name>
    <dbReference type="NCBI Taxonomy" id="281252"/>
    <lineage>
        <taxon>Bacteria</taxon>
        <taxon>Pseudomonadati</taxon>
        <taxon>Pseudomonadota</taxon>
        <taxon>Alphaproteobacteria</taxon>
        <taxon>Hyphomicrobiales</taxon>
        <taxon>Stappiaceae</taxon>
        <taxon>Roseibium</taxon>
    </lineage>
</organism>
<dbReference type="InterPro" id="IPR036412">
    <property type="entry name" value="HAD-like_sf"/>
</dbReference>
<comment type="caution">
    <text evidence="1">The sequence shown here is derived from an EMBL/GenBank/DDBJ whole genome shotgun (WGS) entry which is preliminary data.</text>
</comment>
<dbReference type="InterPro" id="IPR023198">
    <property type="entry name" value="PGP-like_dom2"/>
</dbReference>
<proteinExistence type="predicted"/>
<evidence type="ECO:0000313" key="2">
    <source>
        <dbReference type="Proteomes" id="UP000236959"/>
    </source>
</evidence>
<dbReference type="PANTHER" id="PTHR18901:SF38">
    <property type="entry name" value="PSEUDOURIDINE-5'-PHOSPHATASE"/>
    <property type="match status" value="1"/>
</dbReference>
<evidence type="ECO:0000313" key="1">
    <source>
        <dbReference type="EMBL" id="POF28394.1"/>
    </source>
</evidence>
<dbReference type="OrthoDB" id="9797743at2"/>